<evidence type="ECO:0000256" key="6">
    <source>
        <dbReference type="ARBA" id="ARBA00023277"/>
    </source>
</evidence>
<dbReference type="Gene3D" id="3.40.50.1820">
    <property type="entry name" value="alpha/beta hydrolase"/>
    <property type="match status" value="1"/>
</dbReference>
<dbReference type="Pfam" id="PF10503">
    <property type="entry name" value="Esterase_PHB"/>
    <property type="match status" value="1"/>
</dbReference>
<dbReference type="PANTHER" id="PTHR38050">
    <property type="match status" value="1"/>
</dbReference>
<organism evidence="8 9">
    <name type="scientific">Cognatilysobacter xinjiangensis</name>
    <dbReference type="NCBI Taxonomy" id="546892"/>
    <lineage>
        <taxon>Bacteria</taxon>
        <taxon>Pseudomonadati</taxon>
        <taxon>Pseudomonadota</taxon>
        <taxon>Gammaproteobacteria</taxon>
        <taxon>Lysobacterales</taxon>
        <taxon>Lysobacteraceae</taxon>
        <taxon>Cognatilysobacter</taxon>
    </lineage>
</organism>
<evidence type="ECO:0000256" key="1">
    <source>
        <dbReference type="ARBA" id="ARBA00004613"/>
    </source>
</evidence>
<keyword evidence="4" id="KW-0732">Signal</keyword>
<evidence type="ECO:0000256" key="5">
    <source>
        <dbReference type="ARBA" id="ARBA00022801"/>
    </source>
</evidence>
<keyword evidence="7" id="KW-0624">Polysaccharide degradation</keyword>
<gene>
    <name evidence="8" type="primary">lpqC</name>
    <name evidence="8" type="ORF">GCM10008101_16350</name>
</gene>
<dbReference type="InterPro" id="IPR029058">
    <property type="entry name" value="AB_hydrolase_fold"/>
</dbReference>
<dbReference type="RefSeq" id="WP_189448590.1">
    <property type="nucleotide sequence ID" value="NZ_BMXY01000001.1"/>
</dbReference>
<sequence>MRRLPPVLLVVLLGIAAVALAQEGGGRLRETLRARAAAPPVVSPRAGEAIDAPGDYRVELMHDGLSREYRMHVPRGYRRGHPMPLLVALHGGGGDMDWQADDSKYGLISAAERRGFIAVFPNGFSRLPGGRLATWNARRCCGPARDRDVDDVGFIRAVVADVSRTLHVDRRRVYATGMSNGGMMAYRLACEAPDVFRAIAAVAGTDNTSRCEPSPAVSVLHIHALDDDHVLFDGGAGAGAFRNPAAVTDFASVPATVEAWTHRNGCRAPPRRIVDVPGAHCDLYAACAQGSKVQLCVTDGGGHSWPGGSKARGAPSQAIDANDTMWAFFDSLRGAP</sequence>
<comment type="caution">
    <text evidence="8">The sequence shown here is derived from an EMBL/GenBank/DDBJ whole genome shotgun (WGS) entry which is preliminary data.</text>
</comment>
<keyword evidence="5" id="KW-0378">Hydrolase</keyword>
<keyword evidence="3" id="KW-0858">Xylan degradation</keyword>
<reference evidence="9" key="1">
    <citation type="journal article" date="2019" name="Int. J. Syst. Evol. Microbiol.">
        <title>The Global Catalogue of Microorganisms (GCM) 10K type strain sequencing project: providing services to taxonomists for standard genome sequencing and annotation.</title>
        <authorList>
            <consortium name="The Broad Institute Genomics Platform"/>
            <consortium name="The Broad Institute Genome Sequencing Center for Infectious Disease"/>
            <person name="Wu L."/>
            <person name="Ma J."/>
        </authorList>
    </citation>
    <scope>NUCLEOTIDE SEQUENCE [LARGE SCALE GENOMIC DNA]</scope>
    <source>
        <strain evidence="9">KCTC 22558</strain>
    </source>
</reference>
<proteinExistence type="predicted"/>
<accession>A0ABQ3C0U0</accession>
<evidence type="ECO:0000256" key="2">
    <source>
        <dbReference type="ARBA" id="ARBA00022525"/>
    </source>
</evidence>
<dbReference type="SUPFAM" id="SSF53474">
    <property type="entry name" value="alpha/beta-Hydrolases"/>
    <property type="match status" value="1"/>
</dbReference>
<name>A0ABQ3C0U0_9GAMM</name>
<comment type="subcellular location">
    <subcellularLocation>
        <location evidence="1">Secreted</location>
    </subcellularLocation>
</comment>
<keyword evidence="6" id="KW-0119">Carbohydrate metabolism</keyword>
<protein>
    <submittedName>
        <fullName evidence="8">Esterase</fullName>
    </submittedName>
</protein>
<evidence type="ECO:0000256" key="7">
    <source>
        <dbReference type="ARBA" id="ARBA00023326"/>
    </source>
</evidence>
<evidence type="ECO:0000256" key="4">
    <source>
        <dbReference type="ARBA" id="ARBA00022729"/>
    </source>
</evidence>
<evidence type="ECO:0000313" key="8">
    <source>
        <dbReference type="EMBL" id="GGZ62854.1"/>
    </source>
</evidence>
<dbReference type="Proteomes" id="UP000643403">
    <property type="component" value="Unassembled WGS sequence"/>
</dbReference>
<dbReference type="PANTHER" id="PTHR38050:SF2">
    <property type="entry name" value="FERULOYL ESTERASE C-RELATED"/>
    <property type="match status" value="1"/>
</dbReference>
<dbReference type="InterPro" id="IPR043595">
    <property type="entry name" value="FaeB/C/D"/>
</dbReference>
<evidence type="ECO:0000256" key="3">
    <source>
        <dbReference type="ARBA" id="ARBA00022651"/>
    </source>
</evidence>
<keyword evidence="2" id="KW-0964">Secreted</keyword>
<evidence type="ECO:0000313" key="9">
    <source>
        <dbReference type="Proteomes" id="UP000643403"/>
    </source>
</evidence>
<dbReference type="EMBL" id="BMXY01000001">
    <property type="protein sequence ID" value="GGZ62854.1"/>
    <property type="molecule type" value="Genomic_DNA"/>
</dbReference>
<dbReference type="InterPro" id="IPR010126">
    <property type="entry name" value="Esterase_phb"/>
</dbReference>
<keyword evidence="9" id="KW-1185">Reference proteome</keyword>